<dbReference type="AlphaFoldDB" id="A0A286GPJ5"/>
<keyword evidence="6" id="KW-1185">Reference proteome</keyword>
<evidence type="ECO:0000256" key="3">
    <source>
        <dbReference type="ARBA" id="ARBA00023014"/>
    </source>
</evidence>
<dbReference type="Pfam" id="PF17179">
    <property type="entry name" value="Fer4_22"/>
    <property type="match status" value="1"/>
</dbReference>
<dbReference type="GO" id="GO:0046872">
    <property type="term" value="F:metal ion binding"/>
    <property type="evidence" value="ECO:0007669"/>
    <property type="project" value="UniProtKB-KW"/>
</dbReference>
<keyword evidence="1" id="KW-0479">Metal-binding</keyword>
<evidence type="ECO:0000313" key="6">
    <source>
        <dbReference type="Proteomes" id="UP000219621"/>
    </source>
</evidence>
<dbReference type="InterPro" id="IPR017896">
    <property type="entry name" value="4Fe4S_Fe-S-bd"/>
</dbReference>
<evidence type="ECO:0000256" key="1">
    <source>
        <dbReference type="ARBA" id="ARBA00022723"/>
    </source>
</evidence>
<dbReference type="Proteomes" id="UP000219621">
    <property type="component" value="Unassembled WGS sequence"/>
</dbReference>
<protein>
    <submittedName>
        <fullName evidence="5">4Fe-4S dicluster containing protein</fullName>
    </submittedName>
</protein>
<dbReference type="SUPFAM" id="SSF46548">
    <property type="entry name" value="alpha-helical ferredoxin"/>
    <property type="match status" value="1"/>
</dbReference>
<dbReference type="PANTHER" id="PTHR40447">
    <property type="entry name" value="ANAEROBIC SULFITE REDUCTASE SUBUNIT A"/>
    <property type="match status" value="1"/>
</dbReference>
<dbReference type="InterPro" id="IPR017900">
    <property type="entry name" value="4Fe4S_Fe_S_CS"/>
</dbReference>
<sequence length="369" mass="38929">MRGSVCGLLPAEDIQALVDALRARGHAVIAPVVDGGVLALAEVANADAIAAGWTAEQTPGRYRLTRRADSLRFATGPTALPWKRFLHPPETLLFRARRDGDDFAVTETPPAPRPQALLGLLPCDLAAVARLDEAMAGDALYQARRQATLLVAVTCAEAAATCFCTSLGTGPAVAGPCDLALSELPGRGLLVEARSAAGEAIAAALPLTAAEDRDFADRDAIAARTAAAQTRRLPADVAGVLRRAVEHPRWQAVADRCLTCGNCTSQCPTCFCSTVEDATSLDGATAERRRVWDGCFSLDFSYVVGGPVRQSAAARYRHWITHKLSTWHDQFGTSGCVGCGRCIAWCPVGIDITEEAAILAAAEEREAAP</sequence>
<dbReference type="EMBL" id="OCNJ01000006">
    <property type="protein sequence ID" value="SOD96894.1"/>
    <property type="molecule type" value="Genomic_DNA"/>
</dbReference>
<evidence type="ECO:0000259" key="4">
    <source>
        <dbReference type="PROSITE" id="PS51379"/>
    </source>
</evidence>
<dbReference type="InterPro" id="IPR009051">
    <property type="entry name" value="Helical_ferredxn"/>
</dbReference>
<gene>
    <name evidence="5" type="ORF">SAMN05421508_106148</name>
</gene>
<dbReference type="PANTHER" id="PTHR40447:SF1">
    <property type="entry name" value="ANAEROBIC SULFITE REDUCTASE SUBUNIT A"/>
    <property type="match status" value="1"/>
</dbReference>
<evidence type="ECO:0000313" key="5">
    <source>
        <dbReference type="EMBL" id="SOD96894.1"/>
    </source>
</evidence>
<organism evidence="5 6">
    <name type="scientific">Caenispirillum bisanense</name>
    <dbReference type="NCBI Taxonomy" id="414052"/>
    <lineage>
        <taxon>Bacteria</taxon>
        <taxon>Pseudomonadati</taxon>
        <taxon>Pseudomonadota</taxon>
        <taxon>Alphaproteobacteria</taxon>
        <taxon>Rhodospirillales</taxon>
        <taxon>Novispirillaceae</taxon>
        <taxon>Caenispirillum</taxon>
    </lineage>
</organism>
<feature type="domain" description="4Fe-4S ferredoxin-type" evidence="4">
    <location>
        <begin position="327"/>
        <end position="355"/>
    </location>
</feature>
<keyword evidence="3" id="KW-0411">Iron-sulfur</keyword>
<dbReference type="PROSITE" id="PS00198">
    <property type="entry name" value="4FE4S_FER_1"/>
    <property type="match status" value="2"/>
</dbReference>
<dbReference type="RefSeq" id="WP_097279919.1">
    <property type="nucleotide sequence ID" value="NZ_OCNJ01000006.1"/>
</dbReference>
<dbReference type="PROSITE" id="PS51379">
    <property type="entry name" value="4FE4S_FER_2"/>
    <property type="match status" value="2"/>
</dbReference>
<dbReference type="Gene3D" id="1.10.1060.10">
    <property type="entry name" value="Alpha-helical ferredoxin"/>
    <property type="match status" value="1"/>
</dbReference>
<reference evidence="5 6" key="1">
    <citation type="submission" date="2017-09" db="EMBL/GenBank/DDBJ databases">
        <authorList>
            <person name="Ehlers B."/>
            <person name="Leendertz F.H."/>
        </authorList>
    </citation>
    <scope>NUCLEOTIDE SEQUENCE [LARGE SCALE GENOMIC DNA]</scope>
    <source>
        <strain evidence="5 6">USBA 140</strain>
    </source>
</reference>
<proteinExistence type="predicted"/>
<feature type="domain" description="4Fe-4S ferredoxin-type" evidence="4">
    <location>
        <begin position="248"/>
        <end position="278"/>
    </location>
</feature>
<dbReference type="OrthoDB" id="9765258at2"/>
<evidence type="ECO:0000256" key="2">
    <source>
        <dbReference type="ARBA" id="ARBA00023004"/>
    </source>
</evidence>
<dbReference type="GO" id="GO:0051536">
    <property type="term" value="F:iron-sulfur cluster binding"/>
    <property type="evidence" value="ECO:0007669"/>
    <property type="project" value="UniProtKB-KW"/>
</dbReference>
<keyword evidence="2" id="KW-0408">Iron</keyword>
<name>A0A286GPJ5_9PROT</name>
<accession>A0A286GPJ5</accession>